<evidence type="ECO:0000313" key="5">
    <source>
        <dbReference type="EMBL" id="MBL0373615.1"/>
    </source>
</evidence>
<dbReference type="Proteomes" id="UP000633219">
    <property type="component" value="Unassembled WGS sequence"/>
</dbReference>
<protein>
    <submittedName>
        <fullName evidence="5">Transporter substrate-binding domain-containing protein</fullName>
    </submittedName>
</protein>
<feature type="domain" description="Solute-binding protein family 3/N-terminal" evidence="4">
    <location>
        <begin position="31"/>
        <end position="260"/>
    </location>
</feature>
<evidence type="ECO:0000259" key="4">
    <source>
        <dbReference type="SMART" id="SM00062"/>
    </source>
</evidence>
<reference evidence="5" key="1">
    <citation type="submission" date="2021-01" db="EMBL/GenBank/DDBJ databases">
        <title>Rhizobium sp. strain KVB221 16S ribosomal RNA gene Genome sequencing and assembly.</title>
        <authorList>
            <person name="Kang M."/>
        </authorList>
    </citation>
    <scope>NUCLEOTIDE SEQUENCE</scope>
    <source>
        <strain evidence="5">KVB221</strain>
    </source>
</reference>
<dbReference type="SUPFAM" id="SSF53850">
    <property type="entry name" value="Periplasmic binding protein-like II"/>
    <property type="match status" value="1"/>
</dbReference>
<feature type="signal peptide" evidence="3">
    <location>
        <begin position="1"/>
        <end position="21"/>
    </location>
</feature>
<gene>
    <name evidence="5" type="ORF">JJB09_16435</name>
</gene>
<name>A0A936YNB5_9HYPH</name>
<keyword evidence="2 3" id="KW-0732">Signal</keyword>
<dbReference type="RefSeq" id="WP_201660410.1">
    <property type="nucleotide sequence ID" value="NZ_JAEQNC010000009.1"/>
</dbReference>
<evidence type="ECO:0000256" key="3">
    <source>
        <dbReference type="SAM" id="SignalP"/>
    </source>
</evidence>
<dbReference type="PANTHER" id="PTHR35936">
    <property type="entry name" value="MEMBRANE-BOUND LYTIC MUREIN TRANSGLYCOSYLASE F"/>
    <property type="match status" value="1"/>
</dbReference>
<dbReference type="Pfam" id="PF00497">
    <property type="entry name" value="SBP_bac_3"/>
    <property type="match status" value="1"/>
</dbReference>
<dbReference type="SMART" id="SM00062">
    <property type="entry name" value="PBPb"/>
    <property type="match status" value="1"/>
</dbReference>
<dbReference type="GO" id="GO:0042597">
    <property type="term" value="C:periplasmic space"/>
    <property type="evidence" value="ECO:0007669"/>
    <property type="project" value="UniProtKB-SubCell"/>
</dbReference>
<dbReference type="PANTHER" id="PTHR35936:SF17">
    <property type="entry name" value="ARGININE-BINDING EXTRACELLULAR PROTEIN ARTP"/>
    <property type="match status" value="1"/>
</dbReference>
<evidence type="ECO:0000256" key="1">
    <source>
        <dbReference type="ARBA" id="ARBA00004418"/>
    </source>
</evidence>
<dbReference type="AlphaFoldDB" id="A0A936YNB5"/>
<keyword evidence="6" id="KW-1185">Reference proteome</keyword>
<feature type="chain" id="PRO_5037090191" evidence="3">
    <location>
        <begin position="22"/>
        <end position="269"/>
    </location>
</feature>
<dbReference type="Gene3D" id="3.40.190.10">
    <property type="entry name" value="Periplasmic binding protein-like II"/>
    <property type="match status" value="2"/>
</dbReference>
<accession>A0A936YNB5</accession>
<sequence>MSFKLTMSAAVLALAATTASAAEPGFISEGTLNICTTAAFPPLTFKKSPGDTVPIGIDIEIAEALAKSWGAKTTYTVTDFAGLLPTLGSGRCSLIVSGIYINEERRKSYDGARYMKSATVMVTKADNTELTGPEMLSGKTLALEAGAYYKEDRVNPLNKDFEAAGKAPIIVQDYPAQQAAYQQVMVGRADATLTEEAEGAYRVADAKDQLRVAYTWKSDFTYGIYIRRNPEDLAAIRGALKQLKAEGFFGTLADKYGLSADVFDVDHDS</sequence>
<dbReference type="InterPro" id="IPR001638">
    <property type="entry name" value="Solute-binding_3/MltF_N"/>
</dbReference>
<organism evidence="5 6">
    <name type="scientific">Rhizobium setariae</name>
    <dbReference type="NCBI Taxonomy" id="2801340"/>
    <lineage>
        <taxon>Bacteria</taxon>
        <taxon>Pseudomonadati</taxon>
        <taxon>Pseudomonadota</taxon>
        <taxon>Alphaproteobacteria</taxon>
        <taxon>Hyphomicrobiales</taxon>
        <taxon>Rhizobiaceae</taxon>
        <taxon>Rhizobium/Agrobacterium group</taxon>
        <taxon>Rhizobium</taxon>
    </lineage>
</organism>
<comment type="caution">
    <text evidence="5">The sequence shown here is derived from an EMBL/GenBank/DDBJ whole genome shotgun (WGS) entry which is preliminary data.</text>
</comment>
<evidence type="ECO:0000313" key="6">
    <source>
        <dbReference type="Proteomes" id="UP000633219"/>
    </source>
</evidence>
<evidence type="ECO:0000256" key="2">
    <source>
        <dbReference type="ARBA" id="ARBA00022729"/>
    </source>
</evidence>
<comment type="subcellular location">
    <subcellularLocation>
        <location evidence="1">Periplasm</location>
    </subcellularLocation>
</comment>
<dbReference type="EMBL" id="JAEQNC010000009">
    <property type="protein sequence ID" value="MBL0373615.1"/>
    <property type="molecule type" value="Genomic_DNA"/>
</dbReference>
<proteinExistence type="predicted"/>